<keyword evidence="2" id="KW-0067">ATP-binding</keyword>
<dbReference type="Proteomes" id="UP000019335">
    <property type="component" value="Unassembled WGS sequence"/>
</dbReference>
<reference evidence="5 6" key="1">
    <citation type="journal article" date="2014" name="Mol. Plant">
        <title>Chromosome Scale Genome Assembly and Transcriptome Profiling of Nannochloropsis gaditana in Nitrogen Depletion.</title>
        <authorList>
            <person name="Corteggiani Carpinelli E."/>
            <person name="Telatin A."/>
            <person name="Vitulo N."/>
            <person name="Forcato C."/>
            <person name="D'Angelo M."/>
            <person name="Schiavon R."/>
            <person name="Vezzi A."/>
            <person name="Giacometti G.M."/>
            <person name="Morosinotto T."/>
            <person name="Valle G."/>
        </authorList>
    </citation>
    <scope>NUCLEOTIDE SEQUENCE [LARGE SCALE GENOMIC DNA]</scope>
    <source>
        <strain evidence="5 6">B-31</strain>
    </source>
</reference>
<dbReference type="GO" id="GO:0005524">
    <property type="term" value="F:ATP binding"/>
    <property type="evidence" value="ECO:0007669"/>
    <property type="project" value="UniProtKB-KW"/>
</dbReference>
<dbReference type="InterPro" id="IPR008266">
    <property type="entry name" value="Tyr_kinase_AS"/>
</dbReference>
<keyword evidence="5" id="KW-0808">Transferase</keyword>
<evidence type="ECO:0000256" key="3">
    <source>
        <dbReference type="SAM" id="MobiDB-lite"/>
    </source>
</evidence>
<evidence type="ECO:0000313" key="6">
    <source>
        <dbReference type="Proteomes" id="UP000019335"/>
    </source>
</evidence>
<dbReference type="GO" id="GO:0004674">
    <property type="term" value="F:protein serine/threonine kinase activity"/>
    <property type="evidence" value="ECO:0007669"/>
    <property type="project" value="TreeGrafter"/>
</dbReference>
<organism evidence="5 6">
    <name type="scientific">Nannochloropsis gaditana</name>
    <dbReference type="NCBI Taxonomy" id="72520"/>
    <lineage>
        <taxon>Eukaryota</taxon>
        <taxon>Sar</taxon>
        <taxon>Stramenopiles</taxon>
        <taxon>Ochrophyta</taxon>
        <taxon>Eustigmatophyceae</taxon>
        <taxon>Eustigmatales</taxon>
        <taxon>Monodopsidaceae</taxon>
        <taxon>Nannochloropsis</taxon>
    </lineage>
</organism>
<dbReference type="EMBL" id="AZIL01002680">
    <property type="protein sequence ID" value="EWM21048.1"/>
    <property type="molecule type" value="Genomic_DNA"/>
</dbReference>
<dbReference type="InterPro" id="IPR000719">
    <property type="entry name" value="Prot_kinase_dom"/>
</dbReference>
<dbReference type="OrthoDB" id="1668230at2759"/>
<dbReference type="SMART" id="SM00220">
    <property type="entry name" value="S_TKc"/>
    <property type="match status" value="1"/>
</dbReference>
<feature type="region of interest" description="Disordered" evidence="3">
    <location>
        <begin position="112"/>
        <end position="205"/>
    </location>
</feature>
<dbReference type="PANTHER" id="PTHR24346">
    <property type="entry name" value="MAP/MICROTUBULE AFFINITY-REGULATING KINASE"/>
    <property type="match status" value="1"/>
</dbReference>
<proteinExistence type="predicted"/>
<keyword evidence="5" id="KW-0418">Kinase</keyword>
<dbReference type="Pfam" id="PF00069">
    <property type="entry name" value="Pkinase"/>
    <property type="match status" value="2"/>
</dbReference>
<name>W7TBX1_9STRA</name>
<evidence type="ECO:0000256" key="2">
    <source>
        <dbReference type="ARBA" id="ARBA00022840"/>
    </source>
</evidence>
<dbReference type="SUPFAM" id="SSF56112">
    <property type="entry name" value="Protein kinase-like (PK-like)"/>
    <property type="match status" value="1"/>
</dbReference>
<dbReference type="GO" id="GO:0035556">
    <property type="term" value="P:intracellular signal transduction"/>
    <property type="evidence" value="ECO:0007669"/>
    <property type="project" value="TreeGrafter"/>
</dbReference>
<dbReference type="PROSITE" id="PS50011">
    <property type="entry name" value="PROTEIN_KINASE_DOM"/>
    <property type="match status" value="1"/>
</dbReference>
<feature type="domain" description="Protein kinase" evidence="4">
    <location>
        <begin position="321"/>
        <end position="669"/>
    </location>
</feature>
<feature type="compositionally biased region" description="Acidic residues" evidence="3">
    <location>
        <begin position="695"/>
        <end position="706"/>
    </location>
</feature>
<evidence type="ECO:0000313" key="5">
    <source>
        <dbReference type="EMBL" id="EWM21048.1"/>
    </source>
</evidence>
<feature type="region of interest" description="Disordered" evidence="3">
    <location>
        <begin position="671"/>
        <end position="711"/>
    </location>
</feature>
<feature type="region of interest" description="Disordered" evidence="3">
    <location>
        <begin position="482"/>
        <end position="528"/>
    </location>
</feature>
<comment type="caution">
    <text evidence="5">The sequence shown here is derived from an EMBL/GenBank/DDBJ whole genome shotgun (WGS) entry which is preliminary data.</text>
</comment>
<feature type="compositionally biased region" description="Low complexity" evidence="3">
    <location>
        <begin position="185"/>
        <end position="205"/>
    </location>
</feature>
<evidence type="ECO:0000256" key="1">
    <source>
        <dbReference type="ARBA" id="ARBA00022741"/>
    </source>
</evidence>
<dbReference type="Gene3D" id="3.30.200.20">
    <property type="entry name" value="Phosphorylase Kinase, domain 1"/>
    <property type="match status" value="1"/>
</dbReference>
<dbReference type="InterPro" id="IPR011009">
    <property type="entry name" value="Kinase-like_dom_sf"/>
</dbReference>
<protein>
    <submittedName>
        <fullName evidence="5">Serine threonine protein kinase</fullName>
    </submittedName>
</protein>
<dbReference type="Gene3D" id="1.10.510.10">
    <property type="entry name" value="Transferase(Phosphotransferase) domain 1"/>
    <property type="match status" value="1"/>
</dbReference>
<accession>W7TBX1</accession>
<keyword evidence="1" id="KW-0547">Nucleotide-binding</keyword>
<evidence type="ECO:0000259" key="4">
    <source>
        <dbReference type="PROSITE" id="PS50011"/>
    </source>
</evidence>
<keyword evidence="6" id="KW-1185">Reference proteome</keyword>
<dbReference type="GO" id="GO:0005737">
    <property type="term" value="C:cytoplasm"/>
    <property type="evidence" value="ECO:0007669"/>
    <property type="project" value="TreeGrafter"/>
</dbReference>
<gene>
    <name evidence="5" type="ORF">Naga_100221g3</name>
</gene>
<dbReference type="AlphaFoldDB" id="W7TBX1"/>
<feature type="compositionally biased region" description="Basic and acidic residues" evidence="3">
    <location>
        <begin position="486"/>
        <end position="502"/>
    </location>
</feature>
<feature type="compositionally biased region" description="Acidic residues" evidence="3">
    <location>
        <begin position="675"/>
        <end position="684"/>
    </location>
</feature>
<dbReference type="PROSITE" id="PS00109">
    <property type="entry name" value="PROTEIN_KINASE_TYR"/>
    <property type="match status" value="1"/>
</dbReference>
<sequence>MREVAMSPGVYVPKLRSFPPRLPCNSTHALILLYIHLFILQKPNKDKKMYATHTHHFFRREEDGMVRSTVKRVDGVSLQGHLHALNNEGFHEDVKRTTRHIQCASNLVEALKTTKKSRRSGRYPPQTDEGLTIGSSNNFDRREGSTGINARPSFHCNDNNAPRRPALPPIDLRFHNHRNASQLVSTGTSSPPSPSSSTTTSSATSPSHACLSACAVLTKANVSQLPFLSAPPPCPRTCHCPASASLARPSIPQTRRSPNRLPGTYTGKLATIHNVHNNDPTAGSVQSTSLPRIAPLSFTPPPPPFSNFYPGRTLQFSASLRSYRLLHGVGGLDHCKPQTHVMAAQALSSSGAAPKVAVKIVQQAWIQRHASPSPPFSPLAAPFLPSICRPVGELEAVRLLSYSSVHPNVMPVLDVEQDKDYLYLVFPYAGGGELFEKVSAYPQGLPESTAQRFFKEMCDGLAHLKRHNLSHGDVSLENVMLYDPEEGGRGGGREGATERGMGRSEMGISCGHDDSTEGEEEEEKAPEGGLDRLHCRLIDLEMARYVPTSSCPSSPPSYYPMGGKSSYAPPEAFYNRPSSPYPLDPYACDIWALGICLYMLCTGRPLYQGPEDDAFLLLASGGAPGLLNHYEEAYGLTLPRSVHKLLAGMLCPEGDQRMTLEEVMRWKWVQAGGREEEEEEEEESSAGCWSPATTVEDEGEDGEEGEEGVRCEALPILVFP</sequence>
<dbReference type="PANTHER" id="PTHR24346:SF75">
    <property type="entry name" value="AURORA KINASE"/>
    <property type="match status" value="1"/>
</dbReference>